<dbReference type="GO" id="GO:0071111">
    <property type="term" value="F:cyclic-guanylate-specific phosphodiesterase activity"/>
    <property type="evidence" value="ECO:0007669"/>
    <property type="project" value="UniProtKB-EC"/>
</dbReference>
<evidence type="ECO:0000259" key="2">
    <source>
        <dbReference type="PROSITE" id="PS50887"/>
    </source>
</evidence>
<dbReference type="SUPFAM" id="SSF141868">
    <property type="entry name" value="EAL domain-like"/>
    <property type="match status" value="1"/>
</dbReference>
<dbReference type="Pfam" id="PF00990">
    <property type="entry name" value="GGDEF"/>
    <property type="match status" value="1"/>
</dbReference>
<name>A0A378ITR6_9GAMM</name>
<dbReference type="Gene3D" id="3.30.450.40">
    <property type="match status" value="1"/>
</dbReference>
<dbReference type="InterPro" id="IPR001633">
    <property type="entry name" value="EAL_dom"/>
</dbReference>
<dbReference type="InterPro" id="IPR043128">
    <property type="entry name" value="Rev_trsase/Diguanyl_cyclase"/>
</dbReference>
<dbReference type="SMART" id="SM00267">
    <property type="entry name" value="GGDEF"/>
    <property type="match status" value="1"/>
</dbReference>
<dbReference type="RefSeq" id="WP_115175311.1">
    <property type="nucleotide sequence ID" value="NZ_UGNY01000001.1"/>
</dbReference>
<keyword evidence="3" id="KW-0378">Hydrolase</keyword>
<dbReference type="SUPFAM" id="SSF55781">
    <property type="entry name" value="GAF domain-like"/>
    <property type="match status" value="1"/>
</dbReference>
<dbReference type="InterPro" id="IPR050706">
    <property type="entry name" value="Cyclic-di-GMP_PDE-like"/>
</dbReference>
<evidence type="ECO:0000313" key="3">
    <source>
        <dbReference type="EMBL" id="STX38606.1"/>
    </source>
</evidence>
<dbReference type="InterPro" id="IPR029787">
    <property type="entry name" value="Nucleotide_cyclase"/>
</dbReference>
<evidence type="ECO:0000259" key="1">
    <source>
        <dbReference type="PROSITE" id="PS50883"/>
    </source>
</evidence>
<dbReference type="PROSITE" id="PS50887">
    <property type="entry name" value="GGDEF"/>
    <property type="match status" value="1"/>
</dbReference>
<dbReference type="NCBIfam" id="TIGR00254">
    <property type="entry name" value="GGDEF"/>
    <property type="match status" value="1"/>
</dbReference>
<feature type="domain" description="EAL" evidence="1">
    <location>
        <begin position="349"/>
        <end position="602"/>
    </location>
</feature>
<dbReference type="PANTHER" id="PTHR33121">
    <property type="entry name" value="CYCLIC DI-GMP PHOSPHODIESTERASE PDEF"/>
    <property type="match status" value="1"/>
</dbReference>
<dbReference type="EC" id="3.1.4.52" evidence="3"/>
<dbReference type="Pfam" id="PF00563">
    <property type="entry name" value="EAL"/>
    <property type="match status" value="1"/>
</dbReference>
<dbReference type="CDD" id="cd01949">
    <property type="entry name" value="GGDEF"/>
    <property type="match status" value="1"/>
</dbReference>
<accession>A0A378ITR6</accession>
<evidence type="ECO:0000313" key="4">
    <source>
        <dbReference type="Proteomes" id="UP000254033"/>
    </source>
</evidence>
<dbReference type="InterPro" id="IPR000160">
    <property type="entry name" value="GGDEF_dom"/>
</dbReference>
<dbReference type="SUPFAM" id="SSF55073">
    <property type="entry name" value="Nucleotide cyclase"/>
    <property type="match status" value="1"/>
</dbReference>
<dbReference type="PANTHER" id="PTHR33121:SF19">
    <property type="entry name" value="CYCLIC DI-GMP PHOSPHODIESTERASE PA2567"/>
    <property type="match status" value="1"/>
</dbReference>
<reference evidence="3 4" key="1">
    <citation type="submission" date="2018-06" db="EMBL/GenBank/DDBJ databases">
        <authorList>
            <consortium name="Pathogen Informatics"/>
            <person name="Doyle S."/>
        </authorList>
    </citation>
    <scope>NUCLEOTIDE SEQUENCE [LARGE SCALE GENOMIC DNA]</scope>
    <source>
        <strain evidence="3 4">NCTC11978</strain>
    </source>
</reference>
<dbReference type="Gene3D" id="3.30.70.270">
    <property type="match status" value="1"/>
</dbReference>
<dbReference type="SMART" id="SM00052">
    <property type="entry name" value="EAL"/>
    <property type="match status" value="1"/>
</dbReference>
<protein>
    <submittedName>
        <fullName evidence="3">Inner membrane protein PLUS sensory box protein LssE</fullName>
        <ecNumber evidence="3">3.1.4.52</ecNumber>
    </submittedName>
</protein>
<dbReference type="PROSITE" id="PS50883">
    <property type="entry name" value="EAL"/>
    <property type="match status" value="1"/>
</dbReference>
<dbReference type="Proteomes" id="UP000254033">
    <property type="component" value="Unassembled WGS sequence"/>
</dbReference>
<gene>
    <name evidence="3" type="primary">dosP</name>
    <name evidence="3" type="ORF">NCTC11978_01792</name>
</gene>
<dbReference type="AlphaFoldDB" id="A0A378ITR6"/>
<dbReference type="Gene3D" id="3.20.20.450">
    <property type="entry name" value="EAL domain"/>
    <property type="match status" value="1"/>
</dbReference>
<dbReference type="CDD" id="cd01948">
    <property type="entry name" value="EAL"/>
    <property type="match status" value="1"/>
</dbReference>
<dbReference type="InterPro" id="IPR029016">
    <property type="entry name" value="GAF-like_dom_sf"/>
</dbReference>
<sequence>MENPHLISRPDFEISRIQELYELNILDTEKEERFDRFTGLISDIFDMPITLISLLDTHREWFKSNKGLSINEIARDMSFCAYTIYEKEILVIKDARKDPRFEGNPLVLNKPNIAFYTGAILRGPTGKPIGALSIIDNKPREFNYHKQQQLIHFARLIEHEICYSYSLNKIRISTESSSFNDFLTGLPNRQILKERLEQSVEVAKSPQEIAVISLRINQLQEIKSSVGTEAINYIITETSVRLKKTLLKSDGISLWEEEHFILFITINPQTSSLLTKLENILKVLEDKFEFNEEKYSLSTHIGISIFPSDSHDAIQLVENAIYAMRLLSSDSNPPYRFFSEEATSKLTKQFELEHLLINAIETNALELYYQPKVDISSGLICGVEALCRWNDPTYGSISPTEFIFVAEQSDLIIQLGEWVLKEACKKNKEWQAQGLKRIPISVNVSKKQLMKKDFPLDIKKILKESKLRAKYLDLEITESSLINIEDIIDNLNLIFELGITFSLDDFGTGFSSLSYLKSLPLQTLKIDISFIKNIVSNKEDAVMVRTIIAMAKSLGLVCVAEGVENSDQCLFLRAYQCDQIQGYLFSQPLTADEFAKLLSEKDIFKTIIQ</sequence>
<feature type="domain" description="GGDEF" evidence="2">
    <location>
        <begin position="207"/>
        <end position="340"/>
    </location>
</feature>
<dbReference type="InterPro" id="IPR035919">
    <property type="entry name" value="EAL_sf"/>
</dbReference>
<dbReference type="EMBL" id="UGNY01000001">
    <property type="protein sequence ID" value="STX38606.1"/>
    <property type="molecule type" value="Genomic_DNA"/>
</dbReference>
<proteinExistence type="predicted"/>
<organism evidence="3 4">
    <name type="scientific">Legionella feeleii</name>
    <dbReference type="NCBI Taxonomy" id="453"/>
    <lineage>
        <taxon>Bacteria</taxon>
        <taxon>Pseudomonadati</taxon>
        <taxon>Pseudomonadota</taxon>
        <taxon>Gammaproteobacteria</taxon>
        <taxon>Legionellales</taxon>
        <taxon>Legionellaceae</taxon>
        <taxon>Legionella</taxon>
    </lineage>
</organism>